<dbReference type="PANTHER" id="PTHR23334:SF20">
    <property type="entry name" value="BASIC LEUCINE ZIPPER 24"/>
    <property type="match status" value="1"/>
</dbReference>
<accession>A0ABN8PUU7</accession>
<dbReference type="Proteomes" id="UP001159427">
    <property type="component" value="Unassembled WGS sequence"/>
</dbReference>
<dbReference type="Gene3D" id="1.20.5.170">
    <property type="match status" value="1"/>
</dbReference>
<feature type="region of interest" description="Disordered" evidence="1">
    <location>
        <begin position="1"/>
        <end position="25"/>
    </location>
</feature>
<dbReference type="CDD" id="cd14813">
    <property type="entry name" value="bZIP_BmCbz-like"/>
    <property type="match status" value="1"/>
</dbReference>
<dbReference type="EMBL" id="CALNXI010000984">
    <property type="protein sequence ID" value="CAH3149992.1"/>
    <property type="molecule type" value="Genomic_DNA"/>
</dbReference>
<comment type="caution">
    <text evidence="3">The sequence shown here is derived from an EMBL/GenBank/DDBJ whole genome shotgun (WGS) entry which is preliminary data.</text>
</comment>
<evidence type="ECO:0000256" key="1">
    <source>
        <dbReference type="SAM" id="MobiDB-lite"/>
    </source>
</evidence>
<evidence type="ECO:0000313" key="4">
    <source>
        <dbReference type="Proteomes" id="UP001159427"/>
    </source>
</evidence>
<feature type="region of interest" description="Disordered" evidence="1">
    <location>
        <begin position="158"/>
        <end position="190"/>
    </location>
</feature>
<name>A0ABN8PUU7_9CNID</name>
<dbReference type="PANTHER" id="PTHR23334">
    <property type="entry name" value="CCAAT/ENHANCER BINDING PROTEIN"/>
    <property type="match status" value="1"/>
</dbReference>
<dbReference type="SMART" id="SM00338">
    <property type="entry name" value="BRLZ"/>
    <property type="match status" value="1"/>
</dbReference>
<protein>
    <recommendedName>
        <fullName evidence="2">BZIP domain-containing protein</fullName>
    </recommendedName>
</protein>
<evidence type="ECO:0000313" key="3">
    <source>
        <dbReference type="EMBL" id="CAH3149992.1"/>
    </source>
</evidence>
<gene>
    <name evidence="3" type="ORF">PEVE_00045107</name>
</gene>
<feature type="domain" description="BZIP" evidence="2">
    <location>
        <begin position="217"/>
        <end position="280"/>
    </location>
</feature>
<evidence type="ECO:0000259" key="2">
    <source>
        <dbReference type="PROSITE" id="PS50217"/>
    </source>
</evidence>
<organism evidence="3 4">
    <name type="scientific">Porites evermanni</name>
    <dbReference type="NCBI Taxonomy" id="104178"/>
    <lineage>
        <taxon>Eukaryota</taxon>
        <taxon>Metazoa</taxon>
        <taxon>Cnidaria</taxon>
        <taxon>Anthozoa</taxon>
        <taxon>Hexacorallia</taxon>
        <taxon>Scleractinia</taxon>
        <taxon>Fungiina</taxon>
        <taxon>Poritidae</taxon>
        <taxon>Porites</taxon>
    </lineage>
</organism>
<dbReference type="PROSITE" id="PS50217">
    <property type="entry name" value="BZIP"/>
    <property type="match status" value="1"/>
</dbReference>
<sequence length="288" mass="31981">MPTSDREMHLKSSAGRPKGTCKNAVLPSSSADLVRESGNMAAQTAFNGHVENPTENGYTFRVFHLASPKGQEHLVESPLEDQSSSFWSTDPAWGQSDHRELFFDQVAELEQLMSGENCREIVFQKSWPVNGALSLGSAQNKQDVHGGFVELSDGEENLNASGLSRADPGISCVQSSEENPPPEQQALEHSPASLQNNESMLFDQSQDSPSSVGSSCSDEAFEKRIRNNEASRKFRRARKERHKTLFAKATKLEKENWSLKLQVNEMMREIASLRSMLPKNINHVSFVS</sequence>
<dbReference type="SUPFAM" id="SSF57959">
    <property type="entry name" value="Leucine zipper domain"/>
    <property type="match status" value="1"/>
</dbReference>
<reference evidence="3 4" key="1">
    <citation type="submission" date="2022-05" db="EMBL/GenBank/DDBJ databases">
        <authorList>
            <consortium name="Genoscope - CEA"/>
            <person name="William W."/>
        </authorList>
    </citation>
    <scope>NUCLEOTIDE SEQUENCE [LARGE SCALE GENOMIC DNA]</scope>
</reference>
<dbReference type="InterPro" id="IPR046347">
    <property type="entry name" value="bZIP_sf"/>
</dbReference>
<dbReference type="InterPro" id="IPR031106">
    <property type="entry name" value="C/EBP"/>
</dbReference>
<proteinExistence type="predicted"/>
<keyword evidence="4" id="KW-1185">Reference proteome</keyword>
<dbReference type="InterPro" id="IPR004827">
    <property type="entry name" value="bZIP"/>
</dbReference>
<feature type="compositionally biased region" description="Basic and acidic residues" evidence="1">
    <location>
        <begin position="1"/>
        <end position="10"/>
    </location>
</feature>
<dbReference type="Pfam" id="PF07716">
    <property type="entry name" value="bZIP_2"/>
    <property type="match status" value="1"/>
</dbReference>